<name>A0A8H3IVZ9_9LECA</name>
<accession>A0A8H3IVZ9</accession>
<dbReference type="Proteomes" id="UP000664521">
    <property type="component" value="Unassembled WGS sequence"/>
</dbReference>
<evidence type="ECO:0000256" key="2">
    <source>
        <dbReference type="ARBA" id="ARBA00022692"/>
    </source>
</evidence>
<keyword evidence="6" id="KW-1185">Reference proteome</keyword>
<gene>
    <name evidence="5" type="ORF">HETSPECPRED_007633</name>
</gene>
<dbReference type="EMBL" id="CAJPDS010000055">
    <property type="protein sequence ID" value="CAF9930440.1"/>
    <property type="molecule type" value="Genomic_DNA"/>
</dbReference>
<dbReference type="SUPFAM" id="SSF161084">
    <property type="entry name" value="MAPEG domain-like"/>
    <property type="match status" value="1"/>
</dbReference>
<sequence>MGNTASISQNLATTADTMPGSYVVLAAITTTFLGEWHAGYVAKHRKVAKVPYPNAYVTHAEAQEDPDKFAFNCAQRAHANYLEHQPQVVIPMLIAGLSYPSLSAAAGLAWCVARVIYTLGYVKNKKKQGRGRTAGSWYVAPELFLQGAAAWTGWQMLFA</sequence>
<dbReference type="InterPro" id="IPR001129">
    <property type="entry name" value="Membr-assoc_MAPEG"/>
</dbReference>
<keyword evidence="3" id="KW-1133">Transmembrane helix</keyword>
<dbReference type="Pfam" id="PF01124">
    <property type="entry name" value="MAPEG"/>
    <property type="match status" value="1"/>
</dbReference>
<dbReference type="GO" id="GO:0016020">
    <property type="term" value="C:membrane"/>
    <property type="evidence" value="ECO:0007669"/>
    <property type="project" value="UniProtKB-SubCell"/>
</dbReference>
<dbReference type="AlphaFoldDB" id="A0A8H3IVZ9"/>
<evidence type="ECO:0000313" key="6">
    <source>
        <dbReference type="Proteomes" id="UP000664521"/>
    </source>
</evidence>
<organism evidence="5 6">
    <name type="scientific">Heterodermia speciosa</name>
    <dbReference type="NCBI Taxonomy" id="116794"/>
    <lineage>
        <taxon>Eukaryota</taxon>
        <taxon>Fungi</taxon>
        <taxon>Dikarya</taxon>
        <taxon>Ascomycota</taxon>
        <taxon>Pezizomycotina</taxon>
        <taxon>Lecanoromycetes</taxon>
        <taxon>OSLEUM clade</taxon>
        <taxon>Lecanoromycetidae</taxon>
        <taxon>Caliciales</taxon>
        <taxon>Physciaceae</taxon>
        <taxon>Heterodermia</taxon>
    </lineage>
</organism>
<keyword evidence="2" id="KW-0812">Transmembrane</keyword>
<evidence type="ECO:0008006" key="7">
    <source>
        <dbReference type="Google" id="ProtNLM"/>
    </source>
</evidence>
<evidence type="ECO:0000256" key="4">
    <source>
        <dbReference type="ARBA" id="ARBA00023136"/>
    </source>
</evidence>
<proteinExistence type="predicted"/>
<comment type="subcellular location">
    <subcellularLocation>
        <location evidence="1">Membrane</location>
        <topology evidence="1">Multi-pass membrane protein</topology>
    </subcellularLocation>
</comment>
<dbReference type="GO" id="GO:0005783">
    <property type="term" value="C:endoplasmic reticulum"/>
    <property type="evidence" value="ECO:0007669"/>
    <property type="project" value="TreeGrafter"/>
</dbReference>
<dbReference type="GO" id="GO:0004602">
    <property type="term" value="F:glutathione peroxidase activity"/>
    <property type="evidence" value="ECO:0007669"/>
    <property type="project" value="TreeGrafter"/>
</dbReference>
<dbReference type="PANTHER" id="PTHR10250">
    <property type="entry name" value="MICROSOMAL GLUTATHIONE S-TRANSFERASE"/>
    <property type="match status" value="1"/>
</dbReference>
<dbReference type="PANTHER" id="PTHR10250:SF26">
    <property type="entry name" value="GLUTATHIONE S-TRANSFERASE 3, MITOCHONDRIAL"/>
    <property type="match status" value="1"/>
</dbReference>
<keyword evidence="4" id="KW-0472">Membrane</keyword>
<reference evidence="5" key="1">
    <citation type="submission" date="2021-03" db="EMBL/GenBank/DDBJ databases">
        <authorList>
            <person name="Tagirdzhanova G."/>
        </authorList>
    </citation>
    <scope>NUCLEOTIDE SEQUENCE</scope>
</reference>
<evidence type="ECO:0000256" key="1">
    <source>
        <dbReference type="ARBA" id="ARBA00004141"/>
    </source>
</evidence>
<dbReference type="OrthoDB" id="410651at2759"/>
<dbReference type="InterPro" id="IPR023352">
    <property type="entry name" value="MAPEG-like_dom_sf"/>
</dbReference>
<evidence type="ECO:0000313" key="5">
    <source>
        <dbReference type="EMBL" id="CAF9930440.1"/>
    </source>
</evidence>
<dbReference type="GO" id="GO:0005635">
    <property type="term" value="C:nuclear envelope"/>
    <property type="evidence" value="ECO:0007669"/>
    <property type="project" value="TreeGrafter"/>
</dbReference>
<evidence type="ECO:0000256" key="3">
    <source>
        <dbReference type="ARBA" id="ARBA00022989"/>
    </source>
</evidence>
<protein>
    <recommendedName>
        <fullName evidence="7">Glutathione S-transferase</fullName>
    </recommendedName>
</protein>
<dbReference type="Gene3D" id="1.20.120.550">
    <property type="entry name" value="Membrane associated eicosanoid/glutathione metabolism-like domain"/>
    <property type="match status" value="1"/>
</dbReference>
<comment type="caution">
    <text evidence="5">The sequence shown here is derived from an EMBL/GenBank/DDBJ whole genome shotgun (WGS) entry which is preliminary data.</text>
</comment>
<dbReference type="InterPro" id="IPR050997">
    <property type="entry name" value="MAPEG"/>
</dbReference>
<dbReference type="GO" id="GO:0004364">
    <property type="term" value="F:glutathione transferase activity"/>
    <property type="evidence" value="ECO:0007669"/>
    <property type="project" value="TreeGrafter"/>
</dbReference>